<evidence type="ECO:0000313" key="3">
    <source>
        <dbReference type="Proteomes" id="UP000184041"/>
    </source>
</evidence>
<feature type="binding site" evidence="1">
    <location>
        <position position="215"/>
    </location>
    <ligand>
        <name>Zn(2+)</name>
        <dbReference type="ChEBI" id="CHEBI:29105"/>
    </ligand>
</feature>
<dbReference type="Pfam" id="PF05147">
    <property type="entry name" value="LANC_like"/>
    <property type="match status" value="1"/>
</dbReference>
<protein>
    <submittedName>
        <fullName evidence="2">Lanthionine synthetase C-like protein</fullName>
    </submittedName>
</protein>
<dbReference type="AlphaFoldDB" id="A0A1M4ZDS5"/>
<dbReference type="GO" id="GO:0046872">
    <property type="term" value="F:metal ion binding"/>
    <property type="evidence" value="ECO:0007669"/>
    <property type="project" value="UniProtKB-KW"/>
</dbReference>
<dbReference type="InterPro" id="IPR011009">
    <property type="entry name" value="Kinase-like_dom_sf"/>
</dbReference>
<dbReference type="PANTHER" id="PTHR12736">
    <property type="entry name" value="LANC-LIKE PROTEIN"/>
    <property type="match status" value="1"/>
</dbReference>
<accession>A0A1M4ZDS5</accession>
<dbReference type="InterPro" id="IPR007822">
    <property type="entry name" value="LANC-like"/>
</dbReference>
<dbReference type="RefSeq" id="WP_170864310.1">
    <property type="nucleotide sequence ID" value="NZ_FQUS01000006.1"/>
</dbReference>
<keyword evidence="3" id="KW-1185">Reference proteome</keyword>
<dbReference type="InterPro" id="IPR012341">
    <property type="entry name" value="6hp_glycosidase-like_sf"/>
</dbReference>
<dbReference type="PRINTS" id="PR01950">
    <property type="entry name" value="LANCSUPER"/>
</dbReference>
<dbReference type="SMART" id="SM01260">
    <property type="entry name" value="LANC_like"/>
    <property type="match status" value="1"/>
</dbReference>
<sequence length="308" mass="34975">MNKSKVWITDFELTYRLDNSKPWFKLGTPGFMSPQQENDEPPVVEDDKYSLGCVMLLIVTGIEPRRFLYAEKGNGFVSFRQLRDDGSWSMPEGIENTAGKTFTGFAHGVSGIVYFLIGHFGRTRDSQTKAAYERGLSWLFNQMSKHKSKSFVSWPYSADSPSEEWKWWCHGSPGIALTFLRLYEVTRNDLYAEIAAKALYVHPPDIRYINLSQCHGLSGIGEIYLEAYRVLGDKEWEIRADNIASVLFNFRKNIDKGVVWAVQDTNVITADLMIGCSGIIHFFLRLVLGGQEIGFPMLPEPLDSSNSR</sequence>
<dbReference type="EMBL" id="FQUS01000006">
    <property type="protein sequence ID" value="SHF16209.1"/>
    <property type="molecule type" value="Genomic_DNA"/>
</dbReference>
<dbReference type="PANTHER" id="PTHR12736:SF7">
    <property type="entry name" value="LANC-LIKE PROTEIN 3"/>
    <property type="match status" value="1"/>
</dbReference>
<feature type="binding site" evidence="1">
    <location>
        <position position="214"/>
    </location>
    <ligand>
        <name>Zn(2+)</name>
        <dbReference type="ChEBI" id="CHEBI:29105"/>
    </ligand>
</feature>
<feature type="binding site" evidence="1">
    <location>
        <position position="169"/>
    </location>
    <ligand>
        <name>Zn(2+)</name>
        <dbReference type="ChEBI" id="CHEBI:29105"/>
    </ligand>
</feature>
<name>A0A1M4ZDS5_9BACT</name>
<evidence type="ECO:0000313" key="2">
    <source>
        <dbReference type="EMBL" id="SHF16209.1"/>
    </source>
</evidence>
<dbReference type="GO" id="GO:0005975">
    <property type="term" value="P:carbohydrate metabolic process"/>
    <property type="evidence" value="ECO:0007669"/>
    <property type="project" value="InterPro"/>
</dbReference>
<dbReference type="GO" id="GO:0005886">
    <property type="term" value="C:plasma membrane"/>
    <property type="evidence" value="ECO:0007669"/>
    <property type="project" value="TreeGrafter"/>
</dbReference>
<dbReference type="Gene3D" id="1.50.10.10">
    <property type="match status" value="1"/>
</dbReference>
<keyword evidence="1" id="KW-0862">Zinc</keyword>
<dbReference type="SUPFAM" id="SSF158745">
    <property type="entry name" value="LanC-like"/>
    <property type="match status" value="1"/>
</dbReference>
<gene>
    <name evidence="2" type="ORF">SAMN05443144_1063</name>
</gene>
<dbReference type="Gene3D" id="1.10.510.10">
    <property type="entry name" value="Transferase(Phosphotransferase) domain 1"/>
    <property type="match status" value="1"/>
</dbReference>
<keyword evidence="1" id="KW-0479">Metal-binding</keyword>
<proteinExistence type="predicted"/>
<reference evidence="2 3" key="1">
    <citation type="submission" date="2016-11" db="EMBL/GenBank/DDBJ databases">
        <authorList>
            <person name="Jaros S."/>
            <person name="Januszkiewicz K."/>
            <person name="Wedrychowicz H."/>
        </authorList>
    </citation>
    <scope>NUCLEOTIDE SEQUENCE [LARGE SCALE GENOMIC DNA]</scope>
    <source>
        <strain evidence="2 3">DSM 21986</strain>
    </source>
</reference>
<dbReference type="STRING" id="1194090.SAMN05443144_1063"/>
<dbReference type="SUPFAM" id="SSF56112">
    <property type="entry name" value="Protein kinase-like (PK-like)"/>
    <property type="match status" value="1"/>
</dbReference>
<dbReference type="GO" id="GO:0031179">
    <property type="term" value="P:peptide modification"/>
    <property type="evidence" value="ECO:0007669"/>
    <property type="project" value="InterPro"/>
</dbReference>
<dbReference type="Proteomes" id="UP000184041">
    <property type="component" value="Unassembled WGS sequence"/>
</dbReference>
<organism evidence="2 3">
    <name type="scientific">Fodinibius roseus</name>
    <dbReference type="NCBI Taxonomy" id="1194090"/>
    <lineage>
        <taxon>Bacteria</taxon>
        <taxon>Pseudomonadati</taxon>
        <taxon>Balneolota</taxon>
        <taxon>Balneolia</taxon>
        <taxon>Balneolales</taxon>
        <taxon>Balneolaceae</taxon>
        <taxon>Fodinibius</taxon>
    </lineage>
</organism>
<evidence type="ECO:0000256" key="1">
    <source>
        <dbReference type="PIRSR" id="PIRSR607822-1"/>
    </source>
</evidence>